<dbReference type="Proteomes" id="UP000826195">
    <property type="component" value="Unassembled WGS sequence"/>
</dbReference>
<evidence type="ECO:0000313" key="14">
    <source>
        <dbReference type="Proteomes" id="UP000826195"/>
    </source>
</evidence>
<dbReference type="InterPro" id="IPR048912">
    <property type="entry name" value="BetaGal1-like_ABD1"/>
</dbReference>
<gene>
    <name evidence="13" type="ORF">KQX54_007950</name>
</gene>
<evidence type="ECO:0000256" key="6">
    <source>
        <dbReference type="PIRSR" id="PIRSR006336-1"/>
    </source>
</evidence>
<accession>A0AAV7J260</accession>
<keyword evidence="3 7" id="KW-0378">Hydrolase</keyword>
<dbReference type="InterPro" id="IPR001944">
    <property type="entry name" value="Glycoside_Hdrlase_35"/>
</dbReference>
<evidence type="ECO:0000256" key="4">
    <source>
        <dbReference type="ARBA" id="ARBA00023180"/>
    </source>
</evidence>
<evidence type="ECO:0000259" key="12">
    <source>
        <dbReference type="Pfam" id="PF21467"/>
    </source>
</evidence>
<dbReference type="GO" id="GO:0004565">
    <property type="term" value="F:beta-galactosidase activity"/>
    <property type="evidence" value="ECO:0007669"/>
    <property type="project" value="UniProtKB-EC"/>
</dbReference>
<dbReference type="InterPro" id="IPR048913">
    <property type="entry name" value="BetaGal_gal-bd"/>
</dbReference>
<comment type="catalytic activity">
    <reaction evidence="7">
        <text>Hydrolysis of terminal non-reducing beta-D-galactose residues in beta-D-galactosides.</text>
        <dbReference type="EC" id="3.2.1.23"/>
    </reaction>
</comment>
<dbReference type="PIRSF" id="PIRSF006336">
    <property type="entry name" value="B-gal"/>
    <property type="match status" value="1"/>
</dbReference>
<evidence type="ECO:0000313" key="13">
    <source>
        <dbReference type="EMBL" id="KAH0563900.1"/>
    </source>
</evidence>
<evidence type="ECO:0000256" key="8">
    <source>
        <dbReference type="RuleBase" id="RU003679"/>
    </source>
</evidence>
<dbReference type="Gene3D" id="2.60.120.260">
    <property type="entry name" value="Galactose-binding domain-like"/>
    <property type="match status" value="2"/>
</dbReference>
<proteinExistence type="inferred from homology"/>
<dbReference type="Pfam" id="PF01301">
    <property type="entry name" value="Glyco_hydro_35"/>
    <property type="match status" value="1"/>
</dbReference>
<dbReference type="InterPro" id="IPR026283">
    <property type="entry name" value="B-gal_1-like"/>
</dbReference>
<dbReference type="PROSITE" id="PS01182">
    <property type="entry name" value="GLYCOSYL_HYDROL_F35"/>
    <property type="match status" value="1"/>
</dbReference>
<protein>
    <recommendedName>
        <fullName evidence="7">Beta-galactosidase</fullName>
        <ecNumber evidence="7">3.2.1.23</ecNumber>
    </recommendedName>
</protein>
<reference evidence="13 14" key="1">
    <citation type="journal article" date="2021" name="J. Hered.">
        <title>A chromosome-level genome assembly of the parasitoid wasp, Cotesia glomerata (Hymenoptera: Braconidae).</title>
        <authorList>
            <person name="Pinto B.J."/>
            <person name="Weis J.J."/>
            <person name="Gamble T."/>
            <person name="Ode P.J."/>
            <person name="Paul R."/>
            <person name="Zaspel J.M."/>
        </authorList>
    </citation>
    <scope>NUCLEOTIDE SEQUENCE [LARGE SCALE GENOMIC DNA]</scope>
    <source>
        <strain evidence="13">CgM1</strain>
    </source>
</reference>
<name>A0AAV7J260_COTGL</name>
<dbReference type="FunFam" id="3.20.20.80:FF:000017">
    <property type="entry name" value="Beta-galactosidase"/>
    <property type="match status" value="1"/>
</dbReference>
<evidence type="ECO:0000259" key="11">
    <source>
        <dbReference type="Pfam" id="PF21317"/>
    </source>
</evidence>
<dbReference type="EMBL" id="JAHXZJ010000002">
    <property type="protein sequence ID" value="KAH0563900.1"/>
    <property type="molecule type" value="Genomic_DNA"/>
</dbReference>
<keyword evidence="5 7" id="KW-0326">Glycosidase</keyword>
<evidence type="ECO:0000256" key="7">
    <source>
        <dbReference type="RuleBase" id="RU000675"/>
    </source>
</evidence>
<dbReference type="InterPro" id="IPR017853">
    <property type="entry name" value="GH"/>
</dbReference>
<dbReference type="InterPro" id="IPR031330">
    <property type="entry name" value="Gly_Hdrlase_35_cat"/>
</dbReference>
<dbReference type="GO" id="GO:0005975">
    <property type="term" value="P:carbohydrate metabolic process"/>
    <property type="evidence" value="ECO:0007669"/>
    <property type="project" value="InterPro"/>
</dbReference>
<dbReference type="Pfam" id="PF21317">
    <property type="entry name" value="BetaGal_ABD_1"/>
    <property type="match status" value="1"/>
</dbReference>
<dbReference type="SUPFAM" id="SSF51445">
    <property type="entry name" value="(Trans)glycosidases"/>
    <property type="match status" value="1"/>
</dbReference>
<keyword evidence="4" id="KW-0325">Glycoprotein</keyword>
<dbReference type="EC" id="3.2.1.23" evidence="7"/>
<dbReference type="PANTHER" id="PTHR23421">
    <property type="entry name" value="BETA-GALACTOSIDASE RELATED"/>
    <property type="match status" value="1"/>
</dbReference>
<feature type="domain" description="Beta-galactosidase 1-like first all-beta" evidence="11">
    <location>
        <begin position="420"/>
        <end position="526"/>
    </location>
</feature>
<comment type="caution">
    <text evidence="13">The sequence shown here is derived from an EMBL/GenBank/DDBJ whole genome shotgun (WGS) entry which is preliminary data.</text>
</comment>
<keyword evidence="2 9" id="KW-0732">Signal</keyword>
<dbReference type="PRINTS" id="PR00742">
    <property type="entry name" value="GLHYDRLASE35"/>
</dbReference>
<dbReference type="Pfam" id="PF21467">
    <property type="entry name" value="BetaGal_gal-bd"/>
    <property type="match status" value="1"/>
</dbReference>
<dbReference type="InterPro" id="IPR019801">
    <property type="entry name" value="Glyco_hydro_35_CS"/>
</dbReference>
<evidence type="ECO:0000256" key="1">
    <source>
        <dbReference type="ARBA" id="ARBA00009809"/>
    </source>
</evidence>
<feature type="domain" description="Glycoside hydrolase 35 catalytic" evidence="10">
    <location>
        <begin position="52"/>
        <end position="370"/>
    </location>
</feature>
<dbReference type="SUPFAM" id="SSF49785">
    <property type="entry name" value="Galactose-binding domain-like"/>
    <property type="match status" value="1"/>
</dbReference>
<dbReference type="AlphaFoldDB" id="A0AAV7J260"/>
<feature type="domain" description="Beta-galactosidase galactose-binding" evidence="12">
    <location>
        <begin position="553"/>
        <end position="614"/>
    </location>
</feature>
<feature type="signal peptide" evidence="9">
    <location>
        <begin position="1"/>
        <end position="22"/>
    </location>
</feature>
<feature type="active site" description="Nucleophile" evidence="6">
    <location>
        <position position="281"/>
    </location>
</feature>
<dbReference type="Gene3D" id="3.20.20.80">
    <property type="entry name" value="Glycosidases"/>
    <property type="match status" value="1"/>
</dbReference>
<evidence type="ECO:0000256" key="9">
    <source>
        <dbReference type="SAM" id="SignalP"/>
    </source>
</evidence>
<comment type="similarity">
    <text evidence="1 8">Belongs to the glycosyl hydrolase 35 family.</text>
</comment>
<evidence type="ECO:0000259" key="10">
    <source>
        <dbReference type="Pfam" id="PF01301"/>
    </source>
</evidence>
<organism evidence="13 14">
    <name type="scientific">Cotesia glomerata</name>
    <name type="common">Lepidopteran parasitic wasp</name>
    <name type="synonym">Apanteles glomeratus</name>
    <dbReference type="NCBI Taxonomy" id="32391"/>
    <lineage>
        <taxon>Eukaryota</taxon>
        <taxon>Metazoa</taxon>
        <taxon>Ecdysozoa</taxon>
        <taxon>Arthropoda</taxon>
        <taxon>Hexapoda</taxon>
        <taxon>Insecta</taxon>
        <taxon>Pterygota</taxon>
        <taxon>Neoptera</taxon>
        <taxon>Endopterygota</taxon>
        <taxon>Hymenoptera</taxon>
        <taxon>Apocrita</taxon>
        <taxon>Ichneumonoidea</taxon>
        <taxon>Braconidae</taxon>
        <taxon>Microgastrinae</taxon>
        <taxon>Cotesia</taxon>
    </lineage>
</organism>
<evidence type="ECO:0000256" key="3">
    <source>
        <dbReference type="ARBA" id="ARBA00022801"/>
    </source>
</evidence>
<dbReference type="InterPro" id="IPR008979">
    <property type="entry name" value="Galactose-bd-like_sf"/>
</dbReference>
<keyword evidence="14" id="KW-1185">Reference proteome</keyword>
<evidence type="ECO:0000256" key="5">
    <source>
        <dbReference type="ARBA" id="ARBA00023295"/>
    </source>
</evidence>
<evidence type="ECO:0000256" key="2">
    <source>
        <dbReference type="ARBA" id="ARBA00022729"/>
    </source>
</evidence>
<feature type="active site" description="Proton donor" evidence="6">
    <location>
        <position position="201"/>
    </location>
</feature>
<feature type="chain" id="PRO_5043787318" description="Beta-galactosidase" evidence="9">
    <location>
        <begin position="23"/>
        <end position="653"/>
    </location>
</feature>
<sequence length="653" mass="74096">MLTFFIISLSLTLGVFLNNVVGDSPAIYEQDKINGTVPPQRYSFEVDYENNEFLLDGRPFRYVSGSFHYFRTPRAYWRDRLRKIRAAGLNAISTYVEWSLHQPKPNVWHWTGEADIVSFLTMAQEEDLFVLLRPGPYICAERDLGGLPPWLMSLVPDIQMRTNDQRYMRYVEIYFNELFSKIKHLLRGNGGPIIMVQVENEYGSFPACDLQYRENVRDILLRNVQSKALLYTTDGIYDKALRCGVVSGAYATIDFGASTNVLSNFDLMRKYQPSGPLVNSEYYSGWLTHWEESFQRVQTGIFVNTLKQMLALNASVNIYMFYGGTNFGFTAGANGGDKYWPQITSYDYDAPLTEAGDPTDKYFAIREALSEFFMLPNLPLPTVSPKGNYGSILLDPIMPLFGREAQQLFASSVADYSITPPTFEKLKQSYGFVLYETHYSPRSKDPSILRADVADRGLVYVDDYLSGSLSRTLKIDNVVLQNPYGKSLKILVENQGHLNFGSIIQDWKGIFNVTINNERIINWNATGFPLDIMPSLKNFSSIEIPTGNMVNGPVFLRSTFIIKNNPPLDTYLNTAGWGKGVAFLNGHNLGRYWPQTGPQVTLYVPGVFLKTGENELVVLELEYVADNMKMKFQTVADLGFTQNYTLNIQPNNN</sequence>